<name>A4U4D5_9PROT</name>
<proteinExistence type="predicted"/>
<organism evidence="1">
    <name type="scientific">Magnetospirillum gryphiswaldense</name>
    <dbReference type="NCBI Taxonomy" id="55518"/>
    <lineage>
        <taxon>Bacteria</taxon>
        <taxon>Pseudomonadati</taxon>
        <taxon>Pseudomonadota</taxon>
        <taxon>Alphaproteobacteria</taxon>
        <taxon>Rhodospirillales</taxon>
        <taxon>Rhodospirillaceae</taxon>
        <taxon>Magnetospirillum</taxon>
    </lineage>
</organism>
<accession>A4U4D5</accession>
<evidence type="ECO:0000313" key="1">
    <source>
        <dbReference type="EMBL" id="CAM77742.1"/>
    </source>
</evidence>
<sequence length="72" mass="8294">MRMHRGLHRMPVAHPSGVTKVFQIVAVQQATDTIPQPVFRERRILFIRTPHVKRKSRTATTRTLAIKPLVTI</sequence>
<dbReference type="AlphaFoldDB" id="A4U4D5"/>
<protein>
    <submittedName>
        <fullName evidence="1">Uncharacterized protein</fullName>
    </submittedName>
</protein>
<dbReference type="EMBL" id="CU459003">
    <property type="protein sequence ID" value="CAM77742.1"/>
    <property type="molecule type" value="Genomic_DNA"/>
</dbReference>
<gene>
    <name evidence="1" type="ORF">MGR_3810</name>
</gene>
<reference evidence="1" key="1">
    <citation type="journal article" date="2007" name="J. Bacteriol.">
        <title>Comparative genome analysis of four magnetotactic bacteria reveals a complex set of group-specific genes implicated in magnetosome biomineralization and function.</title>
        <authorList>
            <person name="Richter M."/>
            <person name="Kube M."/>
            <person name="Bazylinski D.A."/>
            <person name="Lombardot T."/>
            <person name="Gloeckner F.O."/>
            <person name="Reinhardt R."/>
            <person name="Schueler D."/>
        </authorList>
    </citation>
    <scope>NUCLEOTIDE SEQUENCE</scope>
    <source>
        <strain evidence="1">MSR-1</strain>
    </source>
</reference>